<protein>
    <recommendedName>
        <fullName evidence="7">Replication factor C subunit 3</fullName>
    </recommendedName>
    <alternativeName>
        <fullName evidence="9">Activator 1 38 kDa subunit</fullName>
    </alternativeName>
    <alternativeName>
        <fullName evidence="10">Activator 1 subunit 3</fullName>
    </alternativeName>
    <alternativeName>
        <fullName evidence="8">Replication factor C 38 kDa subunit</fullName>
    </alternativeName>
</protein>
<dbReference type="GO" id="GO:0006271">
    <property type="term" value="P:DNA strand elongation involved in DNA replication"/>
    <property type="evidence" value="ECO:0007669"/>
    <property type="project" value="UniProtKB-ARBA"/>
</dbReference>
<dbReference type="InterPro" id="IPR050238">
    <property type="entry name" value="DNA_Rep/Repair_Clamp_Loader"/>
</dbReference>
<dbReference type="Pfam" id="PF13177">
    <property type="entry name" value="DNA_pol3_delta2"/>
    <property type="match status" value="1"/>
</dbReference>
<comment type="subcellular location">
    <subcellularLocation>
        <location evidence="1">Nucleus</location>
    </subcellularLocation>
</comment>
<dbReference type="FunFam" id="1.20.272.10:FF:000002">
    <property type="entry name" value="Replication factor C subunit 3"/>
    <property type="match status" value="1"/>
</dbReference>
<dbReference type="Gene3D" id="1.20.272.10">
    <property type="match status" value="1"/>
</dbReference>
<dbReference type="InterPro" id="IPR027417">
    <property type="entry name" value="P-loop_NTPase"/>
</dbReference>
<dbReference type="FunFam" id="3.40.50.300:FF:000136">
    <property type="entry name" value="Replication factor C subunit 5"/>
    <property type="match status" value="1"/>
</dbReference>
<dbReference type="AlphaFoldDB" id="A0A3Q3J7R6"/>
<keyword evidence="3" id="KW-0235">DNA replication</keyword>
<evidence type="ECO:0000256" key="5">
    <source>
        <dbReference type="ARBA" id="ARBA00058626"/>
    </source>
</evidence>
<name>A0A3Q3J7R6_MONAL</name>
<evidence type="ECO:0000256" key="2">
    <source>
        <dbReference type="ARBA" id="ARBA00005378"/>
    </source>
</evidence>
<dbReference type="PANTHER" id="PTHR11669">
    <property type="entry name" value="REPLICATION FACTOR C / DNA POLYMERASE III GAMMA-TAU SUBUNIT"/>
    <property type="match status" value="1"/>
</dbReference>
<dbReference type="KEGG" id="malb:109971879"/>
<dbReference type="SMART" id="SM00382">
    <property type="entry name" value="AAA"/>
    <property type="match status" value="1"/>
</dbReference>
<proteinExistence type="inferred from homology"/>
<dbReference type="FunFam" id="1.10.8.60:FF:000030">
    <property type="entry name" value="replication factor C subunit 3"/>
    <property type="match status" value="1"/>
</dbReference>
<feature type="domain" description="AAA+ ATPase" evidence="11">
    <location>
        <begin position="34"/>
        <end position="188"/>
    </location>
</feature>
<dbReference type="Gene3D" id="1.10.8.60">
    <property type="match status" value="1"/>
</dbReference>
<dbReference type="GeneID" id="109971879"/>
<dbReference type="GO" id="GO:0003689">
    <property type="term" value="F:DNA clamp loader activity"/>
    <property type="evidence" value="ECO:0007669"/>
    <property type="project" value="TreeGrafter"/>
</dbReference>
<keyword evidence="4" id="KW-0539">Nucleus</keyword>
<evidence type="ECO:0000256" key="9">
    <source>
        <dbReference type="ARBA" id="ARBA00079394"/>
    </source>
</evidence>
<dbReference type="InterPro" id="IPR008921">
    <property type="entry name" value="DNA_pol3_clamp-load_cplx_C"/>
</dbReference>
<comment type="similarity">
    <text evidence="2">Belongs to the activator 1 small subunits family.</text>
</comment>
<organism evidence="12 13">
    <name type="scientific">Monopterus albus</name>
    <name type="common">Swamp eel</name>
    <dbReference type="NCBI Taxonomy" id="43700"/>
    <lineage>
        <taxon>Eukaryota</taxon>
        <taxon>Metazoa</taxon>
        <taxon>Chordata</taxon>
        <taxon>Craniata</taxon>
        <taxon>Vertebrata</taxon>
        <taxon>Euteleostomi</taxon>
        <taxon>Actinopterygii</taxon>
        <taxon>Neopterygii</taxon>
        <taxon>Teleostei</taxon>
        <taxon>Neoteleostei</taxon>
        <taxon>Acanthomorphata</taxon>
        <taxon>Anabantaria</taxon>
        <taxon>Synbranchiformes</taxon>
        <taxon>Synbranchidae</taxon>
        <taxon>Monopterus</taxon>
    </lineage>
</organism>
<dbReference type="SUPFAM" id="SSF52540">
    <property type="entry name" value="P-loop containing nucleoside triphosphate hydrolases"/>
    <property type="match status" value="1"/>
</dbReference>
<dbReference type="Pfam" id="PF21960">
    <property type="entry name" value="RCF1-5-like_lid"/>
    <property type="match status" value="1"/>
</dbReference>
<reference evidence="12" key="2">
    <citation type="submission" date="2025-09" db="UniProtKB">
        <authorList>
            <consortium name="Ensembl"/>
        </authorList>
    </citation>
    <scope>IDENTIFICATION</scope>
</reference>
<evidence type="ECO:0000313" key="13">
    <source>
        <dbReference type="Proteomes" id="UP000261600"/>
    </source>
</evidence>
<reference evidence="12" key="1">
    <citation type="submission" date="2025-08" db="UniProtKB">
        <authorList>
            <consortium name="Ensembl"/>
        </authorList>
    </citation>
    <scope>IDENTIFICATION</scope>
</reference>
<dbReference type="Pfam" id="PF22534">
    <property type="entry name" value="RFC_C"/>
    <property type="match status" value="1"/>
</dbReference>
<evidence type="ECO:0000259" key="11">
    <source>
        <dbReference type="SMART" id="SM00382"/>
    </source>
</evidence>
<dbReference type="RefSeq" id="XP_020476087.1">
    <property type="nucleotide sequence ID" value="XM_020620431.1"/>
</dbReference>
<dbReference type="GO" id="GO:0003677">
    <property type="term" value="F:DNA binding"/>
    <property type="evidence" value="ECO:0007669"/>
    <property type="project" value="InterPro"/>
</dbReference>
<evidence type="ECO:0000256" key="3">
    <source>
        <dbReference type="ARBA" id="ARBA00022705"/>
    </source>
</evidence>
<dbReference type="GO" id="GO:0006281">
    <property type="term" value="P:DNA repair"/>
    <property type="evidence" value="ECO:0007669"/>
    <property type="project" value="UniProtKB-ARBA"/>
</dbReference>
<dbReference type="Proteomes" id="UP000261600">
    <property type="component" value="Unplaced"/>
</dbReference>
<evidence type="ECO:0000256" key="10">
    <source>
        <dbReference type="ARBA" id="ARBA00080379"/>
    </source>
</evidence>
<dbReference type="CDD" id="cd00009">
    <property type="entry name" value="AAA"/>
    <property type="match status" value="1"/>
</dbReference>
<evidence type="ECO:0000256" key="6">
    <source>
        <dbReference type="ARBA" id="ARBA00062267"/>
    </source>
</evidence>
<evidence type="ECO:0000256" key="8">
    <source>
        <dbReference type="ARBA" id="ARBA00076818"/>
    </source>
</evidence>
<evidence type="ECO:0000256" key="1">
    <source>
        <dbReference type="ARBA" id="ARBA00004123"/>
    </source>
</evidence>
<dbReference type="GO" id="GO:0005663">
    <property type="term" value="C:DNA replication factor C complex"/>
    <property type="evidence" value="ECO:0007669"/>
    <property type="project" value="TreeGrafter"/>
</dbReference>
<dbReference type="SUPFAM" id="SSF48019">
    <property type="entry name" value="post-AAA+ oligomerization domain-like"/>
    <property type="match status" value="1"/>
</dbReference>
<dbReference type="InterPro" id="IPR003593">
    <property type="entry name" value="AAA+_ATPase"/>
</dbReference>
<evidence type="ECO:0000256" key="7">
    <source>
        <dbReference type="ARBA" id="ARBA00070184"/>
    </source>
</evidence>
<evidence type="ECO:0000256" key="4">
    <source>
        <dbReference type="ARBA" id="ARBA00023242"/>
    </source>
</evidence>
<dbReference type="STRING" id="43700.ENSMALP00000014644"/>
<dbReference type="CTD" id="5983"/>
<evidence type="ECO:0000313" key="12">
    <source>
        <dbReference type="Ensembl" id="ENSMALP00000014644.1"/>
    </source>
</evidence>
<accession>A0A3Q3J7R6</accession>
<keyword evidence="13" id="KW-1185">Reference proteome</keyword>
<dbReference type="OrthoDB" id="761538at2759"/>
<sequence>MSLWVDKYRPTSLGKLDYHKEQEVQLKNLVQGGDFPHLLVYGPPGAGKKTRIMCLLRELYGAGVEKLRMEHHTVVAPSKKKIEINTIASNYHLEVNPSDAGNQDRVVIQELIKTVAQSQQIQSSTQKEFKVVLLTEVDRLTKDAQHALRRTMEKYMATCRLILCSTATSKVIGPIQSRCLAIRVPLPSTEEVCNILTSVCKKEGLVLPPELAKKISEKSGRNLRKALLMCEASRVQQYPFSVDQEVPETDWEVYLRETANVIVSQQSPQKLLEVRARLYELLTHCIPPEIIMKGLVTELLSNCDGHLKTEVAHMAAYYEHRLQLGSKAIYHLEAFTAKFMAVYKKFMEDGLDAMMF</sequence>
<comment type="subunit">
    <text evidence="6">Subunit of the RFC complex, an heteropentameric complex consisting of a large subunit RFC1 and four small subunits RFC2, RFC3, RFC4 and RFC5; the RFC complex interacts with PCNA. Forms an heterotetrameric complex with RFC2, RFC4 and RFC5; this complex has ATPase activity but is not stimulated by PCNA. The heterotetramer of subunits RFC2, RFC3, RFC4 and RFC5 interacts with RAD17. Interacts with CNTD1; this interaction facilitates crossover formation.</text>
</comment>
<dbReference type="GO" id="GO:0005634">
    <property type="term" value="C:nucleus"/>
    <property type="evidence" value="ECO:0007669"/>
    <property type="project" value="UniProtKB-SubCell"/>
</dbReference>
<dbReference type="PANTHER" id="PTHR11669:SF1">
    <property type="entry name" value="REPLICATION FACTOR C SUBUNIT 3"/>
    <property type="match status" value="1"/>
</dbReference>
<dbReference type="Ensembl" id="ENSMALT00000014951.1">
    <property type="protein sequence ID" value="ENSMALP00000014644.1"/>
    <property type="gene ID" value="ENSMALG00000010279.1"/>
</dbReference>
<dbReference type="Gene3D" id="3.40.50.300">
    <property type="entry name" value="P-loop containing nucleotide triphosphate hydrolases"/>
    <property type="match status" value="1"/>
</dbReference>
<comment type="function">
    <text evidence="5">Subunit of the replication factor C (RFC) complex which acts during elongation of primed DNA templates by DNA polymerases delta and epsilon, and is necessary for ATP-dependent loading of proliferating cell nuclear antigen (PCNA) onto primed DNA.</text>
</comment>